<evidence type="ECO:0000256" key="2">
    <source>
        <dbReference type="ARBA" id="ARBA00022737"/>
    </source>
</evidence>
<dbReference type="InterPro" id="IPR051581">
    <property type="entry name" value="Ca-bind"/>
</dbReference>
<dbReference type="SUPFAM" id="SSF47473">
    <property type="entry name" value="EF-hand"/>
    <property type="match status" value="1"/>
</dbReference>
<dbReference type="InterPro" id="IPR011992">
    <property type="entry name" value="EF-hand-dom_pair"/>
</dbReference>
<keyword evidence="4" id="KW-0812">Transmembrane</keyword>
<sequence length="259" mass="28978">QLGSPLDGTASLLGWIVAELAATVNVAVLWGLLGPGGFNSLYQVSFQQWNRFSPCGLRSSWTPLCSWGFALPTRAPPDALKEQLHKRGVRILTGLGKYLQQLDKEGTGLLAKADFKQALKAFHLEVSENDFEPAWQILNGNDSGKVDYGEFKRAIIGEMNEYRKSFVRKVFMKLDFNKTGCVPIIDIRKCYCAKKHPQVISGHSTEEEIKLSFLETLKDACSKSDEVSYGEFEDYYEGLSIGIVNDEDFVNILRTPWGI</sequence>
<gene>
    <name evidence="5" type="primary">CAPS2</name>
</gene>
<keyword evidence="3" id="KW-0106">Calcium</keyword>
<evidence type="ECO:0000256" key="1">
    <source>
        <dbReference type="ARBA" id="ARBA00022723"/>
    </source>
</evidence>
<keyword evidence="1" id="KW-0479">Metal-binding</keyword>
<reference evidence="5 6" key="1">
    <citation type="submission" date="2021-02" db="EMBL/GenBank/DDBJ databases">
        <title>Safari Cat Assemblies.</title>
        <authorList>
            <person name="Bredemeyer K.R."/>
            <person name="Murphy W.J."/>
        </authorList>
    </citation>
    <scope>NUCLEOTIDE SEQUENCE [LARGE SCALE GENOMIC DNA]</scope>
</reference>
<evidence type="ECO:0000256" key="4">
    <source>
        <dbReference type="SAM" id="Phobius"/>
    </source>
</evidence>
<keyword evidence="2" id="KW-0677">Repeat</keyword>
<organism evidence="5 6">
    <name type="scientific">Felis catus</name>
    <name type="common">Cat</name>
    <name type="synonym">Felis silvestris catus</name>
    <dbReference type="NCBI Taxonomy" id="9685"/>
    <lineage>
        <taxon>Eukaryota</taxon>
        <taxon>Metazoa</taxon>
        <taxon>Chordata</taxon>
        <taxon>Craniata</taxon>
        <taxon>Vertebrata</taxon>
        <taxon>Euteleostomi</taxon>
        <taxon>Mammalia</taxon>
        <taxon>Eutheria</taxon>
        <taxon>Laurasiatheria</taxon>
        <taxon>Carnivora</taxon>
        <taxon>Feliformia</taxon>
        <taxon>Felidae</taxon>
        <taxon>Felinae</taxon>
        <taxon>Felis</taxon>
    </lineage>
</organism>
<accession>A0ABI7WTT0</accession>
<evidence type="ECO:0000313" key="6">
    <source>
        <dbReference type="Proteomes" id="UP000823872"/>
    </source>
</evidence>
<keyword evidence="6" id="KW-1185">Reference proteome</keyword>
<evidence type="ECO:0000256" key="3">
    <source>
        <dbReference type="ARBA" id="ARBA00022837"/>
    </source>
</evidence>
<keyword evidence="4" id="KW-1133">Transmembrane helix</keyword>
<dbReference type="Proteomes" id="UP000823872">
    <property type="component" value="Chromosome B4"/>
</dbReference>
<keyword evidence="4" id="KW-0472">Membrane</keyword>
<dbReference type="PANTHER" id="PTHR34524">
    <property type="entry name" value="CALCYPHOSIN"/>
    <property type="match status" value="1"/>
</dbReference>
<dbReference type="PANTHER" id="PTHR34524:SF3">
    <property type="entry name" value="CALCYPHOSIN-2"/>
    <property type="match status" value="1"/>
</dbReference>
<name>A0ABI7WTT0_FELCA</name>
<reference evidence="5" key="2">
    <citation type="submission" date="2025-08" db="UniProtKB">
        <authorList>
            <consortium name="Ensembl"/>
        </authorList>
    </citation>
    <scope>IDENTIFICATION</scope>
    <source>
        <strain evidence="5">breed Abyssinian</strain>
    </source>
</reference>
<dbReference type="GeneTree" id="ENSGT00940000159670"/>
<dbReference type="Gene3D" id="1.10.238.10">
    <property type="entry name" value="EF-hand"/>
    <property type="match status" value="2"/>
</dbReference>
<evidence type="ECO:0008006" key="7">
    <source>
        <dbReference type="Google" id="ProtNLM"/>
    </source>
</evidence>
<proteinExistence type="predicted"/>
<feature type="transmembrane region" description="Helical" evidence="4">
    <location>
        <begin position="12"/>
        <end position="33"/>
    </location>
</feature>
<reference evidence="5" key="3">
    <citation type="submission" date="2025-09" db="UniProtKB">
        <authorList>
            <consortium name="Ensembl"/>
        </authorList>
    </citation>
    <scope>IDENTIFICATION</scope>
    <source>
        <strain evidence="5">breed Abyssinian</strain>
    </source>
</reference>
<dbReference type="Ensembl" id="ENSFCTT00005020839.1">
    <property type="protein sequence ID" value="ENSFCTP00005013688.1"/>
    <property type="gene ID" value="ENSFCTG00005007505.1"/>
</dbReference>
<protein>
    <recommendedName>
        <fullName evidence="7">Calcyphosine 2</fullName>
    </recommendedName>
</protein>
<evidence type="ECO:0000313" key="5">
    <source>
        <dbReference type="Ensembl" id="ENSFCTP00005013688.1"/>
    </source>
</evidence>